<sequence length="121" mass="12736">MRRLEVNICGGAHEFAAPLGFFEDVARVAPNPFLLHDRITTLAATQEEVRAVLDAALKYGGSRLRSGEVLEYEGWQRAWGLAQEALALGMVPPADLAREAGEARAGKGAAGMETAASAASA</sequence>
<feature type="region of interest" description="Disordered" evidence="1">
    <location>
        <begin position="100"/>
        <end position="121"/>
    </location>
</feature>
<comment type="caution">
    <text evidence="2">The sequence shown here is derived from an EMBL/GenBank/DDBJ whole genome shotgun (WGS) entry which is preliminary data.</text>
</comment>
<gene>
    <name evidence="2" type="ORF">LNKW23_17950</name>
</gene>
<organism evidence="2 3">
    <name type="scientific">Paralimibaculum aggregatum</name>
    <dbReference type="NCBI Taxonomy" id="3036245"/>
    <lineage>
        <taxon>Bacteria</taxon>
        <taxon>Pseudomonadati</taxon>
        <taxon>Pseudomonadota</taxon>
        <taxon>Alphaproteobacteria</taxon>
        <taxon>Rhodobacterales</taxon>
        <taxon>Paracoccaceae</taxon>
        <taxon>Paralimibaculum</taxon>
    </lineage>
</organism>
<dbReference type="EMBL" id="BSYI01000011">
    <property type="protein sequence ID" value="GMG82582.1"/>
    <property type="molecule type" value="Genomic_DNA"/>
</dbReference>
<name>A0ABQ6LLN2_9RHOB</name>
<keyword evidence="3" id="KW-1185">Reference proteome</keyword>
<proteinExistence type="predicted"/>
<reference evidence="2 3" key="1">
    <citation type="submission" date="2023-04" db="EMBL/GenBank/DDBJ databases">
        <title>Marinoamorphus aggregata gen. nov., sp. Nov., isolate from tissue of brittle star Ophioplocus japonicus.</title>
        <authorList>
            <person name="Kawano K."/>
            <person name="Sawayama S."/>
            <person name="Nakagawa S."/>
        </authorList>
    </citation>
    <scope>NUCLEOTIDE SEQUENCE [LARGE SCALE GENOMIC DNA]</scope>
    <source>
        <strain evidence="2 3">NKW23</strain>
    </source>
</reference>
<dbReference type="Proteomes" id="UP001239909">
    <property type="component" value="Unassembled WGS sequence"/>
</dbReference>
<accession>A0ABQ6LLN2</accession>
<evidence type="ECO:0000313" key="2">
    <source>
        <dbReference type="EMBL" id="GMG82582.1"/>
    </source>
</evidence>
<evidence type="ECO:0000313" key="3">
    <source>
        <dbReference type="Proteomes" id="UP001239909"/>
    </source>
</evidence>
<dbReference type="RefSeq" id="WP_285671366.1">
    <property type="nucleotide sequence ID" value="NZ_BSYI01000011.1"/>
</dbReference>
<protein>
    <submittedName>
        <fullName evidence="2">Uncharacterized protein</fullName>
    </submittedName>
</protein>
<feature type="compositionally biased region" description="Low complexity" evidence="1">
    <location>
        <begin position="106"/>
        <end position="121"/>
    </location>
</feature>
<evidence type="ECO:0000256" key="1">
    <source>
        <dbReference type="SAM" id="MobiDB-lite"/>
    </source>
</evidence>